<evidence type="ECO:0000256" key="4">
    <source>
        <dbReference type="ARBA" id="ARBA00022801"/>
    </source>
</evidence>
<dbReference type="GO" id="GO:0004190">
    <property type="term" value="F:aspartic-type endopeptidase activity"/>
    <property type="evidence" value="ECO:0007669"/>
    <property type="project" value="UniProtKB-KW"/>
</dbReference>
<evidence type="ECO:0000256" key="10">
    <source>
        <dbReference type="SAM" id="SignalP"/>
    </source>
</evidence>
<reference evidence="12 13" key="1">
    <citation type="submission" date="2016-07" db="EMBL/GenBank/DDBJ databases">
        <title>Pervasive Adenine N6-methylation of Active Genes in Fungi.</title>
        <authorList>
            <consortium name="DOE Joint Genome Institute"/>
            <person name="Mondo S.J."/>
            <person name="Dannebaum R.O."/>
            <person name="Kuo R.C."/>
            <person name="Labutti K."/>
            <person name="Haridas S."/>
            <person name="Kuo A."/>
            <person name="Salamov A."/>
            <person name="Ahrendt S.R."/>
            <person name="Lipzen A."/>
            <person name="Sullivan W."/>
            <person name="Andreopoulos W.B."/>
            <person name="Clum A."/>
            <person name="Lindquist E."/>
            <person name="Daum C."/>
            <person name="Ramamoorthy G.K."/>
            <person name="Gryganskyi A."/>
            <person name="Culley D."/>
            <person name="Magnuson J.K."/>
            <person name="James T.Y."/>
            <person name="O'Malley M.A."/>
            <person name="Stajich J.E."/>
            <person name="Spatafora J.W."/>
            <person name="Visel A."/>
            <person name="Grigoriev I.V."/>
        </authorList>
    </citation>
    <scope>NUCLEOTIDE SEQUENCE [LARGE SCALE GENOMIC DNA]</scope>
    <source>
        <strain evidence="12 13">NRRL 1336</strain>
    </source>
</reference>
<keyword evidence="6" id="KW-0325">Glycoprotein</keyword>
<feature type="disulfide bond" evidence="8">
    <location>
        <begin position="118"/>
        <end position="123"/>
    </location>
</feature>
<dbReference type="PROSITE" id="PS00141">
    <property type="entry name" value="ASP_PROTEASE"/>
    <property type="match status" value="2"/>
</dbReference>
<dbReference type="InterPro" id="IPR021109">
    <property type="entry name" value="Peptidase_aspartic_dom_sf"/>
</dbReference>
<evidence type="ECO:0000259" key="11">
    <source>
        <dbReference type="PROSITE" id="PS51767"/>
    </source>
</evidence>
<dbReference type="OrthoDB" id="771136at2759"/>
<feature type="active site" evidence="7">
    <location>
        <position position="293"/>
    </location>
</feature>
<dbReference type="Proteomes" id="UP000193560">
    <property type="component" value="Unassembled WGS sequence"/>
</dbReference>
<feature type="domain" description="Peptidase A1" evidence="11">
    <location>
        <begin position="87"/>
        <end position="401"/>
    </location>
</feature>
<dbReference type="STRING" id="90262.A0A1X2IL54"/>
<feature type="signal peptide" evidence="10">
    <location>
        <begin position="1"/>
        <end position="19"/>
    </location>
</feature>
<dbReference type="PANTHER" id="PTHR47966">
    <property type="entry name" value="BETA-SITE APP-CLEAVING ENZYME, ISOFORM A-RELATED"/>
    <property type="match status" value="1"/>
</dbReference>
<dbReference type="InterPro" id="IPR001461">
    <property type="entry name" value="Aspartic_peptidase_A1"/>
</dbReference>
<dbReference type="PROSITE" id="PS51767">
    <property type="entry name" value="PEPTIDASE_A1"/>
    <property type="match status" value="1"/>
</dbReference>
<dbReference type="Pfam" id="PF00026">
    <property type="entry name" value="Asp"/>
    <property type="match status" value="1"/>
</dbReference>
<keyword evidence="5 8" id="KW-1015">Disulfide bond</keyword>
<comment type="similarity">
    <text evidence="1 9">Belongs to the peptidase A1 family.</text>
</comment>
<keyword evidence="2 9" id="KW-0645">Protease</keyword>
<dbReference type="FunFam" id="2.40.70.10:FF:000149">
    <property type="entry name" value="Uncharacterized protein"/>
    <property type="match status" value="1"/>
</dbReference>
<dbReference type="InterPro" id="IPR033121">
    <property type="entry name" value="PEPTIDASE_A1"/>
</dbReference>
<evidence type="ECO:0000313" key="13">
    <source>
        <dbReference type="Proteomes" id="UP000193560"/>
    </source>
</evidence>
<accession>A0A1X2IL54</accession>
<organism evidence="12 13">
    <name type="scientific">Absidia repens</name>
    <dbReference type="NCBI Taxonomy" id="90262"/>
    <lineage>
        <taxon>Eukaryota</taxon>
        <taxon>Fungi</taxon>
        <taxon>Fungi incertae sedis</taxon>
        <taxon>Mucoromycota</taxon>
        <taxon>Mucoromycotina</taxon>
        <taxon>Mucoromycetes</taxon>
        <taxon>Mucorales</taxon>
        <taxon>Cunninghamellaceae</taxon>
        <taxon>Absidia</taxon>
    </lineage>
</organism>
<dbReference type="SUPFAM" id="SSF50630">
    <property type="entry name" value="Acid proteases"/>
    <property type="match status" value="1"/>
</dbReference>
<dbReference type="PANTHER" id="PTHR47966:SF51">
    <property type="entry name" value="BETA-SITE APP-CLEAVING ENZYME, ISOFORM A-RELATED"/>
    <property type="match status" value="1"/>
</dbReference>
<dbReference type="AlphaFoldDB" id="A0A1X2IL54"/>
<dbReference type="EMBL" id="MCGE01000008">
    <property type="protein sequence ID" value="ORZ18491.1"/>
    <property type="molecule type" value="Genomic_DNA"/>
</dbReference>
<dbReference type="InterPro" id="IPR001969">
    <property type="entry name" value="Aspartic_peptidase_AS"/>
</dbReference>
<feature type="active site" evidence="7">
    <location>
        <position position="105"/>
    </location>
</feature>
<evidence type="ECO:0000256" key="6">
    <source>
        <dbReference type="ARBA" id="ARBA00023180"/>
    </source>
</evidence>
<evidence type="ECO:0000256" key="2">
    <source>
        <dbReference type="ARBA" id="ARBA00022670"/>
    </source>
</evidence>
<dbReference type="FunFam" id="2.40.70.10:FF:000002">
    <property type="entry name" value="Vacuolar aspartic proteinase"/>
    <property type="match status" value="1"/>
</dbReference>
<sequence length="404" mass="44253">MKVVTLSIIFASLCTISSADIARVAIKKAEEAPGEILERLSHTGEYLAQKYFGGVSDQDIKFEPFQVGADGNVEHGVPISNYMNAQYYGEIGIGTPPQLFTVVLDTGSSNLWVPSTRCNSIACFLHRRYNADQSKTFKENGTEFAIRYGTGSLQGVINHDTFEIGGIKVKDQGFAESISEPGVTFVLARFDGILGLGYDEIAVNRVVPPFYQIVNNKLVDEPIFSFWLNDANSGSDMKHQGGELVLGAMDPAHYKGDITWIPIKRKGYWEVAMDDVKISGETLGLESIGAAIDTGSSLLIAPTAVAAMINKKIGASRSWMGQYTVNCARVNNLPTFCFVFGGKEFCLEGKDYILFVQNQCISGFMGMDIPPPLGPLWIVGDVFLRKYYSVYDLGKDRVGFAESK</sequence>
<evidence type="ECO:0000256" key="1">
    <source>
        <dbReference type="ARBA" id="ARBA00007447"/>
    </source>
</evidence>
<evidence type="ECO:0000256" key="7">
    <source>
        <dbReference type="PIRSR" id="PIRSR601461-1"/>
    </source>
</evidence>
<keyword evidence="3 9" id="KW-0064">Aspartyl protease</keyword>
<evidence type="ECO:0000256" key="9">
    <source>
        <dbReference type="RuleBase" id="RU000454"/>
    </source>
</evidence>
<dbReference type="PRINTS" id="PR00792">
    <property type="entry name" value="PEPSIN"/>
</dbReference>
<dbReference type="GO" id="GO:0006508">
    <property type="term" value="P:proteolysis"/>
    <property type="evidence" value="ECO:0007669"/>
    <property type="project" value="UniProtKB-KW"/>
</dbReference>
<proteinExistence type="inferred from homology"/>
<evidence type="ECO:0000256" key="3">
    <source>
        <dbReference type="ARBA" id="ARBA00022750"/>
    </source>
</evidence>
<dbReference type="Gene3D" id="2.40.70.10">
    <property type="entry name" value="Acid Proteases"/>
    <property type="match status" value="2"/>
</dbReference>
<feature type="chain" id="PRO_5013230792" evidence="10">
    <location>
        <begin position="20"/>
        <end position="404"/>
    </location>
</feature>
<feature type="disulfide bond" evidence="8">
    <location>
        <begin position="327"/>
        <end position="360"/>
    </location>
</feature>
<keyword evidence="4 9" id="KW-0378">Hydrolase</keyword>
<comment type="caution">
    <text evidence="12">The sequence shown here is derived from an EMBL/GenBank/DDBJ whole genome shotgun (WGS) entry which is preliminary data.</text>
</comment>
<evidence type="ECO:0000256" key="5">
    <source>
        <dbReference type="ARBA" id="ARBA00023157"/>
    </source>
</evidence>
<evidence type="ECO:0000313" key="12">
    <source>
        <dbReference type="EMBL" id="ORZ18491.1"/>
    </source>
</evidence>
<evidence type="ECO:0000256" key="8">
    <source>
        <dbReference type="PIRSR" id="PIRSR601461-2"/>
    </source>
</evidence>
<keyword evidence="13" id="KW-1185">Reference proteome</keyword>
<keyword evidence="10" id="KW-0732">Signal</keyword>
<name>A0A1X2IL54_9FUNG</name>
<protein>
    <submittedName>
        <fullName evidence="12">Endopeptidase</fullName>
    </submittedName>
</protein>
<gene>
    <name evidence="12" type="ORF">BCR42DRAFT_410938</name>
</gene>